<keyword evidence="1" id="KW-1133">Transmembrane helix</keyword>
<gene>
    <name evidence="3" type="ORF">OMAG_002080</name>
</gene>
<comment type="caution">
    <text evidence="3">The sequence shown here is derived from an EMBL/GenBank/DDBJ whole genome shotgun (WGS) entry which is preliminary data.</text>
</comment>
<sequence length="503" mass="58877">MTGAQKMKIERFLEIIPGSISWSIIIGIIISFFINPIFTAIFLIIYLMYWVLRLFYMSTLLMMAHHRMISKKNFNWRALCENIKFDKTFDELVHVVLYTIYKEPKEVIMESLESLKAVDYPKNKIIVVLAGEDKEEKACILIEELRKTFELCFKEIIVTIHPQKLEGEIPCKGANATYSAIRIKEYLEENKYNIDNVIISCFDADTCPDKNYFACLTYHFMANPNRYRTSFQPLPIYSNNIYTVPAFARVIEMGSTFWQLIESMRYEKFVTFSSHSMSFKTLVEVDYWPVNLISDDSLIFWKCFVKFDGNYSTYSLEVPVYMDIAVGKNFFHTISVQYKQKRRWAWGVETFAFLGTNIINNKNISLFLKIRKMLQILDSHISWATWAIIVSFITPAILIWSQFIQKESLIFFNLSYINSVIFNCMTFILLLSIIVSREFVPPKPKNISRLIYISFVAQWFIIPFISAALGSIPALDAQTRMMFKKGPEFYATPKKRVYTNNNV</sequence>
<protein>
    <recommendedName>
        <fullName evidence="2">Glycosyltransferase 2-like domain-containing protein</fullName>
    </recommendedName>
</protein>
<name>A0A0F0CRE0_9BACT</name>
<reference evidence="3 4" key="1">
    <citation type="submission" date="2015-02" db="EMBL/GenBank/DDBJ databases">
        <title>Single-cell genomics of uncultivated deep-branching MTB reveals a conserved set of magnetosome genes.</title>
        <authorList>
            <person name="Kolinko S."/>
            <person name="Richter M."/>
            <person name="Glockner F.O."/>
            <person name="Brachmann A."/>
            <person name="Schuler D."/>
        </authorList>
    </citation>
    <scope>NUCLEOTIDE SEQUENCE [LARGE SCALE GENOMIC DNA]</scope>
    <source>
        <strain evidence="3">SKK-01</strain>
    </source>
</reference>
<evidence type="ECO:0000259" key="2">
    <source>
        <dbReference type="Pfam" id="PF13632"/>
    </source>
</evidence>
<feature type="domain" description="Glycosyltransferase 2-like" evidence="2">
    <location>
        <begin position="198"/>
        <end position="410"/>
    </location>
</feature>
<feature type="transmembrane region" description="Helical" evidence="1">
    <location>
        <begin position="450"/>
        <end position="475"/>
    </location>
</feature>
<evidence type="ECO:0000313" key="4">
    <source>
        <dbReference type="Proteomes" id="UP000033428"/>
    </source>
</evidence>
<organism evidence="3 4">
    <name type="scientific">Candidatus Omnitrophus magneticus</name>
    <dbReference type="NCBI Taxonomy" id="1609969"/>
    <lineage>
        <taxon>Bacteria</taxon>
        <taxon>Pseudomonadati</taxon>
        <taxon>Candidatus Omnitrophota</taxon>
        <taxon>Candidatus Omnitrophus</taxon>
    </lineage>
</organism>
<dbReference type="SUPFAM" id="SSF53448">
    <property type="entry name" value="Nucleotide-diphospho-sugar transferases"/>
    <property type="match status" value="1"/>
</dbReference>
<dbReference type="AlphaFoldDB" id="A0A0F0CRE0"/>
<dbReference type="EMBL" id="JYNY01000409">
    <property type="protein sequence ID" value="KJJ84081.1"/>
    <property type="molecule type" value="Genomic_DNA"/>
</dbReference>
<dbReference type="PANTHER" id="PTHR36851">
    <property type="entry name" value="UNNAMED PRODUCT"/>
    <property type="match status" value="1"/>
</dbReference>
<dbReference type="PANTHER" id="PTHR36851:SF1">
    <property type="entry name" value="GLYCO_TRANS_2-LIKE DOMAIN-CONTAINING PROTEIN"/>
    <property type="match status" value="1"/>
</dbReference>
<dbReference type="Proteomes" id="UP000033428">
    <property type="component" value="Unassembled WGS sequence"/>
</dbReference>
<evidence type="ECO:0000313" key="3">
    <source>
        <dbReference type="EMBL" id="KJJ84081.1"/>
    </source>
</evidence>
<dbReference type="InterPro" id="IPR029044">
    <property type="entry name" value="Nucleotide-diphossugar_trans"/>
</dbReference>
<dbReference type="InterPro" id="IPR001173">
    <property type="entry name" value="Glyco_trans_2-like"/>
</dbReference>
<dbReference type="Pfam" id="PF13632">
    <property type="entry name" value="Glyco_trans_2_3"/>
    <property type="match status" value="1"/>
</dbReference>
<proteinExistence type="predicted"/>
<feature type="transmembrane region" description="Helical" evidence="1">
    <location>
        <begin position="40"/>
        <end position="64"/>
    </location>
</feature>
<evidence type="ECO:0000256" key="1">
    <source>
        <dbReference type="SAM" id="Phobius"/>
    </source>
</evidence>
<keyword evidence="1" id="KW-0812">Transmembrane</keyword>
<feature type="transmembrane region" description="Helical" evidence="1">
    <location>
        <begin position="344"/>
        <end position="360"/>
    </location>
</feature>
<accession>A0A0F0CRE0</accession>
<keyword evidence="1" id="KW-0472">Membrane</keyword>
<feature type="transmembrane region" description="Helical" evidence="1">
    <location>
        <begin position="412"/>
        <end position="435"/>
    </location>
</feature>
<feature type="transmembrane region" description="Helical" evidence="1">
    <location>
        <begin position="380"/>
        <end position="400"/>
    </location>
</feature>
<feature type="transmembrane region" description="Helical" evidence="1">
    <location>
        <begin position="12"/>
        <end position="34"/>
    </location>
</feature>
<keyword evidence="4" id="KW-1185">Reference proteome</keyword>
<dbReference type="Gene3D" id="3.90.550.10">
    <property type="entry name" value="Spore Coat Polysaccharide Biosynthesis Protein SpsA, Chain A"/>
    <property type="match status" value="1"/>
</dbReference>